<keyword evidence="5" id="KW-0175">Coiled coil</keyword>
<dbReference type="InterPro" id="IPR036390">
    <property type="entry name" value="WH_DNA-bd_sf"/>
</dbReference>
<dbReference type="InterPro" id="IPR058163">
    <property type="entry name" value="LysR-type_TF_proteobact-type"/>
</dbReference>
<dbReference type="PROSITE" id="PS50931">
    <property type="entry name" value="HTH_LYSR"/>
    <property type="match status" value="1"/>
</dbReference>
<dbReference type="RefSeq" id="WP_107865931.1">
    <property type="nucleotide sequence ID" value="NZ_QAON01000009.1"/>
</dbReference>
<dbReference type="GO" id="GO:0006351">
    <property type="term" value="P:DNA-templated transcription"/>
    <property type="evidence" value="ECO:0007669"/>
    <property type="project" value="TreeGrafter"/>
</dbReference>
<dbReference type="OrthoDB" id="9803735at2"/>
<comment type="similarity">
    <text evidence="1">Belongs to the LysR transcriptional regulatory family.</text>
</comment>
<reference evidence="7 8" key="1">
    <citation type="submission" date="2018-04" db="EMBL/GenBank/DDBJ databases">
        <title>Genomic Encyclopedia of Archaeal and Bacterial Type Strains, Phase II (KMG-II): from individual species to whole genera.</title>
        <authorList>
            <person name="Goeker M."/>
        </authorList>
    </citation>
    <scope>NUCLEOTIDE SEQUENCE [LARGE SCALE GENOMIC DNA]</scope>
    <source>
        <strain evidence="7 8">DSM 5822</strain>
    </source>
</reference>
<dbReference type="PANTHER" id="PTHR30537">
    <property type="entry name" value="HTH-TYPE TRANSCRIPTIONAL REGULATOR"/>
    <property type="match status" value="1"/>
</dbReference>
<dbReference type="PANTHER" id="PTHR30537:SF81">
    <property type="entry name" value="TRANSCRIPTIONAL REGULATOR-RELATED"/>
    <property type="match status" value="1"/>
</dbReference>
<keyword evidence="4" id="KW-0804">Transcription</keyword>
<evidence type="ECO:0000256" key="3">
    <source>
        <dbReference type="ARBA" id="ARBA00023125"/>
    </source>
</evidence>
<protein>
    <submittedName>
        <fullName evidence="7">LysR family transcriptional regulator</fullName>
    </submittedName>
</protein>
<dbReference type="Proteomes" id="UP000244223">
    <property type="component" value="Unassembled WGS sequence"/>
</dbReference>
<keyword evidence="2" id="KW-0805">Transcription regulation</keyword>
<name>A0A2T5IYG9_9GAMM</name>
<keyword evidence="3" id="KW-0238">DNA-binding</keyword>
<dbReference type="Pfam" id="PF03466">
    <property type="entry name" value="LysR_substrate"/>
    <property type="match status" value="1"/>
</dbReference>
<evidence type="ECO:0000313" key="7">
    <source>
        <dbReference type="EMBL" id="PTQ89015.1"/>
    </source>
</evidence>
<dbReference type="EMBL" id="QAON01000009">
    <property type="protein sequence ID" value="PTQ89015.1"/>
    <property type="molecule type" value="Genomic_DNA"/>
</dbReference>
<sequence>MSSTFNLHDIATFLAIVDCGSLTQAAERLGLSKSIVSKRLKRLEEMLGVALLHRSTRGISTTVHGQAFHTRASAILQELEAAAEEITERNENLCGSIRIAAPVTFGTMYLGKLLFPFIAKHPRLDVAIHLDDKVEDIIQERYDLAIRISADPGLSLKARKLGDCKRVVVCSPEYAAKRDISRLFDDLFAHEYIGYSNIANSQLWGFLPQGEQNRVQIHSRFTANNGEMSRDAAIAGLGLAVMPLFIVAEALRTGQLIDAMPQMELSPIPIYAVYPPTRYVSKKVRLVIDHLCQSLGSNPPWEQDLPSTFS</sequence>
<gene>
    <name evidence="7" type="ORF">C8N29_10936</name>
</gene>
<dbReference type="InterPro" id="IPR005119">
    <property type="entry name" value="LysR_subst-bd"/>
</dbReference>
<keyword evidence="8" id="KW-1185">Reference proteome</keyword>
<dbReference type="InterPro" id="IPR036388">
    <property type="entry name" value="WH-like_DNA-bd_sf"/>
</dbReference>
<dbReference type="FunFam" id="1.10.10.10:FF:000001">
    <property type="entry name" value="LysR family transcriptional regulator"/>
    <property type="match status" value="1"/>
</dbReference>
<dbReference type="Gene3D" id="1.10.10.10">
    <property type="entry name" value="Winged helix-like DNA-binding domain superfamily/Winged helix DNA-binding domain"/>
    <property type="match status" value="1"/>
</dbReference>
<dbReference type="GO" id="GO:0043565">
    <property type="term" value="F:sequence-specific DNA binding"/>
    <property type="evidence" value="ECO:0007669"/>
    <property type="project" value="TreeGrafter"/>
</dbReference>
<dbReference type="Gene3D" id="3.40.190.290">
    <property type="match status" value="1"/>
</dbReference>
<dbReference type="SUPFAM" id="SSF46785">
    <property type="entry name" value="Winged helix' DNA-binding domain"/>
    <property type="match status" value="1"/>
</dbReference>
<comment type="caution">
    <text evidence="7">The sequence shown here is derived from an EMBL/GenBank/DDBJ whole genome shotgun (WGS) entry which is preliminary data.</text>
</comment>
<evidence type="ECO:0000259" key="6">
    <source>
        <dbReference type="PROSITE" id="PS50931"/>
    </source>
</evidence>
<accession>A0A2T5IYG9</accession>
<dbReference type="SUPFAM" id="SSF53850">
    <property type="entry name" value="Periplasmic binding protein-like II"/>
    <property type="match status" value="1"/>
</dbReference>
<dbReference type="Pfam" id="PF00126">
    <property type="entry name" value="HTH_1"/>
    <property type="match status" value="1"/>
</dbReference>
<evidence type="ECO:0000256" key="1">
    <source>
        <dbReference type="ARBA" id="ARBA00009437"/>
    </source>
</evidence>
<dbReference type="GO" id="GO:0003700">
    <property type="term" value="F:DNA-binding transcription factor activity"/>
    <property type="evidence" value="ECO:0007669"/>
    <property type="project" value="InterPro"/>
</dbReference>
<evidence type="ECO:0000313" key="8">
    <source>
        <dbReference type="Proteomes" id="UP000244223"/>
    </source>
</evidence>
<organism evidence="7 8">
    <name type="scientific">Agitococcus lubricus</name>
    <dbReference type="NCBI Taxonomy" id="1077255"/>
    <lineage>
        <taxon>Bacteria</taxon>
        <taxon>Pseudomonadati</taxon>
        <taxon>Pseudomonadota</taxon>
        <taxon>Gammaproteobacteria</taxon>
        <taxon>Moraxellales</taxon>
        <taxon>Moraxellaceae</taxon>
        <taxon>Agitococcus</taxon>
    </lineage>
</organism>
<proteinExistence type="inferred from homology"/>
<dbReference type="AlphaFoldDB" id="A0A2T5IYG9"/>
<dbReference type="CDD" id="cd08422">
    <property type="entry name" value="PBP2_CrgA_like"/>
    <property type="match status" value="1"/>
</dbReference>
<evidence type="ECO:0000256" key="4">
    <source>
        <dbReference type="ARBA" id="ARBA00023163"/>
    </source>
</evidence>
<evidence type="ECO:0000256" key="2">
    <source>
        <dbReference type="ARBA" id="ARBA00023015"/>
    </source>
</evidence>
<evidence type="ECO:0000256" key="5">
    <source>
        <dbReference type="SAM" id="Coils"/>
    </source>
</evidence>
<dbReference type="PRINTS" id="PR00039">
    <property type="entry name" value="HTHLYSR"/>
</dbReference>
<feature type="coiled-coil region" evidence="5">
    <location>
        <begin position="69"/>
        <end position="96"/>
    </location>
</feature>
<dbReference type="InterPro" id="IPR000847">
    <property type="entry name" value="LysR_HTH_N"/>
</dbReference>
<feature type="domain" description="HTH lysR-type" evidence="6">
    <location>
        <begin position="5"/>
        <end position="62"/>
    </location>
</feature>